<keyword evidence="2" id="KW-1185">Reference proteome</keyword>
<gene>
    <name evidence="1" type="ORF">GZ78_13390</name>
</gene>
<organism evidence="1 2">
    <name type="scientific">Endozoicomonas numazuensis</name>
    <dbReference type="NCBI Taxonomy" id="1137799"/>
    <lineage>
        <taxon>Bacteria</taxon>
        <taxon>Pseudomonadati</taxon>
        <taxon>Pseudomonadota</taxon>
        <taxon>Gammaproteobacteria</taxon>
        <taxon>Oceanospirillales</taxon>
        <taxon>Endozoicomonadaceae</taxon>
        <taxon>Endozoicomonas</taxon>
    </lineage>
</organism>
<comment type="caution">
    <text evidence="1">The sequence shown here is derived from an EMBL/GenBank/DDBJ whole genome shotgun (WGS) entry which is preliminary data.</text>
</comment>
<name>A0A081NJ52_9GAMM</name>
<dbReference type="AlphaFoldDB" id="A0A081NJ52"/>
<accession>A0A081NJ52</accession>
<proteinExistence type="predicted"/>
<protein>
    <submittedName>
        <fullName evidence="1">Uncharacterized protein</fullName>
    </submittedName>
</protein>
<evidence type="ECO:0000313" key="1">
    <source>
        <dbReference type="EMBL" id="KEQ18475.1"/>
    </source>
</evidence>
<dbReference type="eggNOG" id="ENOG5033Z1C">
    <property type="taxonomic scope" value="Bacteria"/>
</dbReference>
<sequence>MLWLKRLTASKMKPVGIPDFNKAPWRTINLSGTELRFKNPSQTTGIFAEHFPDRFYLYGEDYELWPDGLGMTQDIFKSGWSFFDHLIWGEGSVGGLDVYIQVQRRHPHNRSIDSLFKDEDARQWIQRINDNSFNDSDSDQNWIYPRAAHELPISEINGTAFYSYKATDWPHTWKSYFETPITDDHLLIFRFNPSSWHKHLINDLDTVSEAAEKTVQSFMENVHIKLSDDALRCQAVYQSPSSCPA</sequence>
<reference evidence="1 2" key="1">
    <citation type="submission" date="2014-06" db="EMBL/GenBank/DDBJ databases">
        <title>Whole Genome Sequences of Three Symbiotic Endozoicomonas Bacteria.</title>
        <authorList>
            <person name="Neave M.J."/>
            <person name="Apprill A."/>
            <person name="Voolstra C.R."/>
        </authorList>
    </citation>
    <scope>NUCLEOTIDE SEQUENCE [LARGE SCALE GENOMIC DNA]</scope>
    <source>
        <strain evidence="1 2">DSM 25634</strain>
    </source>
</reference>
<dbReference type="EMBL" id="JOKH01000002">
    <property type="protein sequence ID" value="KEQ18475.1"/>
    <property type="molecule type" value="Genomic_DNA"/>
</dbReference>
<dbReference type="Proteomes" id="UP000028073">
    <property type="component" value="Unassembled WGS sequence"/>
</dbReference>
<dbReference type="OrthoDB" id="6203131at2"/>
<evidence type="ECO:0000313" key="2">
    <source>
        <dbReference type="Proteomes" id="UP000028073"/>
    </source>
</evidence>